<dbReference type="OMA" id="DICLHEI"/>
<dbReference type="RefSeq" id="XP_024080817.1">
    <property type="nucleotide sequence ID" value="XM_024225049.1"/>
</dbReference>
<evidence type="ECO:0000256" key="7">
    <source>
        <dbReference type="PROSITE-ProRule" id="PRU00042"/>
    </source>
</evidence>
<proteinExistence type="predicted"/>
<dbReference type="GO" id="GO:0008270">
    <property type="term" value="F:zinc ion binding"/>
    <property type="evidence" value="ECO:0007669"/>
    <property type="project" value="UniProtKB-KW"/>
</dbReference>
<keyword evidence="2" id="KW-0479">Metal-binding</keyword>
<dbReference type="GeneID" id="106667271"/>
<dbReference type="EnsemblMetazoa" id="XM_024225049.1">
    <property type="protein sequence ID" value="XP_024080817.1"/>
    <property type="gene ID" value="LOC106667271"/>
</dbReference>
<dbReference type="PANTHER" id="PTHR24394:SF44">
    <property type="entry name" value="ZINC FINGER PROTEIN 271-LIKE"/>
    <property type="match status" value="1"/>
</dbReference>
<evidence type="ECO:0000256" key="1">
    <source>
        <dbReference type="ARBA" id="ARBA00004123"/>
    </source>
</evidence>
<protein>
    <recommendedName>
        <fullName evidence="8">C2H2-type domain-containing protein</fullName>
    </recommendedName>
</protein>
<reference evidence="9" key="1">
    <citation type="submission" date="2022-01" db="UniProtKB">
        <authorList>
            <consortium name="EnsemblMetazoa"/>
        </authorList>
    </citation>
    <scope>IDENTIFICATION</scope>
</reference>
<keyword evidence="4 7" id="KW-0863">Zinc-finger</keyword>
<dbReference type="Gene3D" id="3.30.160.60">
    <property type="entry name" value="Classic Zinc Finger"/>
    <property type="match status" value="4"/>
</dbReference>
<dbReference type="SMART" id="SM00355">
    <property type="entry name" value="ZnF_C2H2"/>
    <property type="match status" value="8"/>
</dbReference>
<dbReference type="InterPro" id="IPR013087">
    <property type="entry name" value="Znf_C2H2_type"/>
</dbReference>
<name>A0A8I6SRU9_CIMLE</name>
<evidence type="ECO:0000313" key="10">
    <source>
        <dbReference type="Proteomes" id="UP000494040"/>
    </source>
</evidence>
<comment type="subcellular location">
    <subcellularLocation>
        <location evidence="1">Nucleus</location>
    </subcellularLocation>
</comment>
<evidence type="ECO:0000256" key="5">
    <source>
        <dbReference type="ARBA" id="ARBA00022833"/>
    </source>
</evidence>
<keyword evidence="6" id="KW-0539">Nucleus</keyword>
<keyword evidence="3" id="KW-0677">Repeat</keyword>
<dbReference type="SUPFAM" id="SSF57667">
    <property type="entry name" value="beta-beta-alpha zinc fingers"/>
    <property type="match status" value="3"/>
</dbReference>
<keyword evidence="5" id="KW-0862">Zinc</keyword>
<feature type="domain" description="C2H2-type" evidence="8">
    <location>
        <begin position="176"/>
        <end position="203"/>
    </location>
</feature>
<dbReference type="KEGG" id="clec:106667271"/>
<dbReference type="InterPro" id="IPR036236">
    <property type="entry name" value="Znf_C2H2_sf"/>
</dbReference>
<dbReference type="PROSITE" id="PS50157">
    <property type="entry name" value="ZINC_FINGER_C2H2_2"/>
    <property type="match status" value="3"/>
</dbReference>
<organism evidence="9 10">
    <name type="scientific">Cimex lectularius</name>
    <name type="common">Bed bug</name>
    <name type="synonym">Acanthia lectularia</name>
    <dbReference type="NCBI Taxonomy" id="79782"/>
    <lineage>
        <taxon>Eukaryota</taxon>
        <taxon>Metazoa</taxon>
        <taxon>Ecdysozoa</taxon>
        <taxon>Arthropoda</taxon>
        <taxon>Hexapoda</taxon>
        <taxon>Insecta</taxon>
        <taxon>Pterygota</taxon>
        <taxon>Neoptera</taxon>
        <taxon>Paraneoptera</taxon>
        <taxon>Hemiptera</taxon>
        <taxon>Heteroptera</taxon>
        <taxon>Panheteroptera</taxon>
        <taxon>Cimicomorpha</taxon>
        <taxon>Cimicidae</taxon>
        <taxon>Cimex</taxon>
    </lineage>
</organism>
<feature type="domain" description="C2H2-type" evidence="8">
    <location>
        <begin position="97"/>
        <end position="124"/>
    </location>
</feature>
<dbReference type="GO" id="GO:0000981">
    <property type="term" value="F:DNA-binding transcription factor activity, RNA polymerase II-specific"/>
    <property type="evidence" value="ECO:0007669"/>
    <property type="project" value="TreeGrafter"/>
</dbReference>
<dbReference type="GO" id="GO:0005634">
    <property type="term" value="C:nucleus"/>
    <property type="evidence" value="ECO:0007669"/>
    <property type="project" value="UniProtKB-SubCell"/>
</dbReference>
<evidence type="ECO:0000256" key="6">
    <source>
        <dbReference type="ARBA" id="ARBA00023242"/>
    </source>
</evidence>
<dbReference type="Pfam" id="PF00096">
    <property type="entry name" value="zf-C2H2"/>
    <property type="match status" value="2"/>
</dbReference>
<evidence type="ECO:0000256" key="3">
    <source>
        <dbReference type="ARBA" id="ARBA00022737"/>
    </source>
</evidence>
<dbReference type="PANTHER" id="PTHR24394">
    <property type="entry name" value="ZINC FINGER PROTEIN"/>
    <property type="match status" value="1"/>
</dbReference>
<sequence>MSSFPAFPGPQVVLKPHRCPGCGKTYKRKAHLLRHLKFECGQAPRFSCIYCSHKSKLKDNLKKHMYNQHLEETLKNGFNITTPTTLLGYSGSAASYFFCTGCNKRYKHKSHLKRHLKYECGKEPQFACPHCPYRAKLKHALKSHMSHRHLGFNNNLLAKVKISNGQARHKDKTNYFACQNCDKSYKRKWHLKRHVDFECGKEPTFQCPNCPYRAKLKDSLKTHLVLKHFYSPGVDPAHREASQDEPFCDDHLKKPVPGVFPLLIFIFYFVDKLNKRFTCSKCFTSYKHKHTLTKHVKYECGIEKQFGCQFCPFKSKRKHNVKTHAIRIHSLLLG</sequence>
<dbReference type="Pfam" id="PF12756">
    <property type="entry name" value="zf-C2H2_2"/>
    <property type="match status" value="1"/>
</dbReference>
<dbReference type="FunFam" id="3.30.160.60:FF:000100">
    <property type="entry name" value="Zinc finger 45-like"/>
    <property type="match status" value="2"/>
</dbReference>
<dbReference type="OrthoDB" id="10004641at2759"/>
<accession>A0A8I6SRU9</accession>
<dbReference type="InterPro" id="IPR041661">
    <property type="entry name" value="ZN622/Rei1/Reh1_Znf-C2H2"/>
</dbReference>
<dbReference type="AlphaFoldDB" id="A0A8I6SRU9"/>
<keyword evidence="10" id="KW-1185">Reference proteome</keyword>
<evidence type="ECO:0000256" key="4">
    <source>
        <dbReference type="ARBA" id="ARBA00022771"/>
    </source>
</evidence>
<evidence type="ECO:0000259" key="8">
    <source>
        <dbReference type="PROSITE" id="PS50157"/>
    </source>
</evidence>
<evidence type="ECO:0000256" key="2">
    <source>
        <dbReference type="ARBA" id="ARBA00022723"/>
    </source>
</evidence>
<dbReference type="Proteomes" id="UP000494040">
    <property type="component" value="Unassembled WGS sequence"/>
</dbReference>
<evidence type="ECO:0000313" key="9">
    <source>
        <dbReference type="EnsemblMetazoa" id="XP_024080817.1"/>
    </source>
</evidence>
<feature type="domain" description="C2H2-type" evidence="8">
    <location>
        <begin position="17"/>
        <end position="44"/>
    </location>
</feature>